<dbReference type="SMART" id="SM00233">
    <property type="entry name" value="PH"/>
    <property type="match status" value="1"/>
</dbReference>
<dbReference type="Proteomes" id="UP001165060">
    <property type="component" value="Unassembled WGS sequence"/>
</dbReference>
<dbReference type="CDD" id="cd00821">
    <property type="entry name" value="PH"/>
    <property type="match status" value="1"/>
</dbReference>
<sequence>MLPSTSPPSPPSAPPAHFRSSSTSSTSFLPSLSLPLPNLSLPTLSLPTNPYASTNITSVLKSAPPRTPAVLSQLASHHGPLTKRTDGSAWVRRHCYVVPHTFLYYFEDPASAQPSGVIDLECYTDVARQAGNILELRGDTAANPGLRKFYFQANSPGDCEAWTTALLKRRHRDLAEENAAYVDLQGNFAEQLAECVRMVGLAEGRAGEAERRLYETRSGSEKLRQEVVSKLRETFGMDMRSWDAPSKIGEGGHRRRGSGGAPQDASISQILAEVVEAHKLQAAKIGLLSRELFEKDLEGKEKEERCGVELAVMKGEAEAMLVAEREEVAKANARADNIDAELRATQSTLSGLRVEFNIMNGVKEKVEKKRRELGEAKKLLVAEVLAQRKKNEAAGSRITDLEGEIAALKAEHAWELRTRRREQEAAAAARMEGGADRLRMGMGSPFPTPFRSGRDREQEARDEASMDADVPDLTPPRAGGRGGRASPAKSQLTTSLSSGSSGSGSGGSTDSDLSRVPSIDGKGGWKGQAEGEVVVVEGVEARGGGEEEAEEDALAALLSIRTPSKPQSARAITVASPHGPPKKFYGNALMAQQHSPSSAAAPPSPPPLSVAARARLEAESGATRTLTPKAAGRPPIGRSGSGESDGKSRGESVAGRGKARAW</sequence>
<feature type="region of interest" description="Disordered" evidence="2">
    <location>
        <begin position="242"/>
        <end position="263"/>
    </location>
</feature>
<evidence type="ECO:0000259" key="3">
    <source>
        <dbReference type="PROSITE" id="PS50003"/>
    </source>
</evidence>
<evidence type="ECO:0000313" key="5">
    <source>
        <dbReference type="Proteomes" id="UP001165060"/>
    </source>
</evidence>
<proteinExistence type="predicted"/>
<feature type="region of interest" description="Disordered" evidence="2">
    <location>
        <begin position="561"/>
        <end position="662"/>
    </location>
</feature>
<evidence type="ECO:0000313" key="4">
    <source>
        <dbReference type="EMBL" id="GMI29256.1"/>
    </source>
</evidence>
<feature type="compositionally biased region" description="Pro residues" evidence="2">
    <location>
        <begin position="1"/>
        <end position="14"/>
    </location>
</feature>
<dbReference type="SUPFAM" id="SSF50729">
    <property type="entry name" value="PH domain-like"/>
    <property type="match status" value="1"/>
</dbReference>
<name>A0ABQ6MNV5_9STRA</name>
<dbReference type="InterPro" id="IPR001849">
    <property type="entry name" value="PH_domain"/>
</dbReference>
<reference evidence="4 5" key="1">
    <citation type="journal article" date="2023" name="Commun. Biol.">
        <title>Genome analysis of Parmales, the sister group of diatoms, reveals the evolutionary specialization of diatoms from phago-mixotrophs to photoautotrophs.</title>
        <authorList>
            <person name="Ban H."/>
            <person name="Sato S."/>
            <person name="Yoshikawa S."/>
            <person name="Yamada K."/>
            <person name="Nakamura Y."/>
            <person name="Ichinomiya M."/>
            <person name="Sato N."/>
            <person name="Blanc-Mathieu R."/>
            <person name="Endo H."/>
            <person name="Kuwata A."/>
            <person name="Ogata H."/>
        </authorList>
    </citation>
    <scope>NUCLEOTIDE SEQUENCE [LARGE SCALE GENOMIC DNA]</scope>
</reference>
<evidence type="ECO:0000256" key="1">
    <source>
        <dbReference type="SAM" id="Coils"/>
    </source>
</evidence>
<dbReference type="PROSITE" id="PS50003">
    <property type="entry name" value="PH_DOMAIN"/>
    <property type="match status" value="1"/>
</dbReference>
<feature type="compositionally biased region" description="Basic and acidic residues" evidence="2">
    <location>
        <begin position="452"/>
        <end position="464"/>
    </location>
</feature>
<dbReference type="Pfam" id="PF00169">
    <property type="entry name" value="PH"/>
    <property type="match status" value="1"/>
</dbReference>
<evidence type="ECO:0000256" key="2">
    <source>
        <dbReference type="SAM" id="MobiDB-lite"/>
    </source>
</evidence>
<dbReference type="Gene3D" id="2.30.29.30">
    <property type="entry name" value="Pleckstrin-homology domain (PH domain)/Phosphotyrosine-binding domain (PTB)"/>
    <property type="match status" value="1"/>
</dbReference>
<dbReference type="InterPro" id="IPR011993">
    <property type="entry name" value="PH-like_dom_sf"/>
</dbReference>
<feature type="region of interest" description="Disordered" evidence="2">
    <location>
        <begin position="1"/>
        <end position="22"/>
    </location>
</feature>
<protein>
    <recommendedName>
        <fullName evidence="3">PH domain-containing protein</fullName>
    </recommendedName>
</protein>
<comment type="caution">
    <text evidence="4">The sequence shown here is derived from an EMBL/GenBank/DDBJ whole genome shotgun (WGS) entry which is preliminary data.</text>
</comment>
<feature type="region of interest" description="Disordered" evidence="2">
    <location>
        <begin position="425"/>
        <end position="531"/>
    </location>
</feature>
<accession>A0ABQ6MNV5</accession>
<dbReference type="EMBL" id="BRYB01001595">
    <property type="protein sequence ID" value="GMI29256.1"/>
    <property type="molecule type" value="Genomic_DNA"/>
</dbReference>
<gene>
    <name evidence="4" type="ORF">TeGR_g3995</name>
</gene>
<organism evidence="4 5">
    <name type="scientific">Tetraparma gracilis</name>
    <dbReference type="NCBI Taxonomy" id="2962635"/>
    <lineage>
        <taxon>Eukaryota</taxon>
        <taxon>Sar</taxon>
        <taxon>Stramenopiles</taxon>
        <taxon>Ochrophyta</taxon>
        <taxon>Bolidophyceae</taxon>
        <taxon>Parmales</taxon>
        <taxon>Triparmaceae</taxon>
        <taxon>Tetraparma</taxon>
    </lineage>
</organism>
<keyword evidence="5" id="KW-1185">Reference proteome</keyword>
<feature type="domain" description="PH" evidence="3">
    <location>
        <begin position="74"/>
        <end position="171"/>
    </location>
</feature>
<feature type="compositionally biased region" description="Low complexity" evidence="2">
    <location>
        <begin position="484"/>
        <end position="500"/>
    </location>
</feature>
<feature type="coiled-coil region" evidence="1">
    <location>
        <begin position="314"/>
        <end position="411"/>
    </location>
</feature>
<keyword evidence="1" id="KW-0175">Coiled coil</keyword>